<dbReference type="InterPro" id="IPR041003">
    <property type="entry name" value="Exog_C"/>
</dbReference>
<keyword evidence="3" id="KW-0479">Metal-binding</keyword>
<sequence length="250" mass="28723">PANRKHSKFRPDPDVDPMFTAHNEDYWKSGWSRGHMAPAGDNKFSQEAMNDTFLLSNIVPQNLDNNAGFWNRFEMYCRDLASRFEDVYVLSGPLYLPTQDGQQKVVKYPVIGGSEVAVPTHLYKVVVAERFNTPTSIAAFVVPNQRIGYQNLTDFQVPIKDLEKSAGFSIYPQLDRSKTKNLCELDSCKLLGKNEFELYFIGRKLQSARTLERAEKVWKELEEKNLKPDQYLVDLYAKKKEELSAKPSEE</sequence>
<evidence type="ECO:0000259" key="4">
    <source>
        <dbReference type="SMART" id="SM00477"/>
    </source>
</evidence>
<dbReference type="Gene3D" id="3.40.570.10">
    <property type="entry name" value="Extracellular Endonuclease, subunit A"/>
    <property type="match status" value="1"/>
</dbReference>
<dbReference type="GeneID" id="109478125"/>
<name>A0A6P4ZEM4_BRABE</name>
<dbReference type="GO" id="GO:0005743">
    <property type="term" value="C:mitochondrial inner membrane"/>
    <property type="evidence" value="ECO:0007669"/>
    <property type="project" value="TreeGrafter"/>
</dbReference>
<evidence type="ECO:0000313" key="7">
    <source>
        <dbReference type="RefSeq" id="XP_019635173.1"/>
    </source>
</evidence>
<dbReference type="GO" id="GO:0000014">
    <property type="term" value="F:single-stranded DNA endodeoxyribonuclease activity"/>
    <property type="evidence" value="ECO:0007669"/>
    <property type="project" value="TreeGrafter"/>
</dbReference>
<dbReference type="GO" id="GO:0046872">
    <property type="term" value="F:metal ion binding"/>
    <property type="evidence" value="ECO:0007669"/>
    <property type="project" value="UniProtKB-KW"/>
</dbReference>
<dbReference type="KEGG" id="bbel:109478125"/>
<evidence type="ECO:0000256" key="1">
    <source>
        <dbReference type="ARBA" id="ARBA00010052"/>
    </source>
</evidence>
<comment type="similarity">
    <text evidence="1">Belongs to the DNA/RNA non-specific endonuclease family.</text>
</comment>
<feature type="binding site" evidence="3">
    <location>
        <position position="66"/>
    </location>
    <ligand>
        <name>Mg(2+)</name>
        <dbReference type="ChEBI" id="CHEBI:18420"/>
        <note>catalytic</note>
    </ligand>
</feature>
<dbReference type="RefSeq" id="XP_019635173.1">
    <property type="nucleotide sequence ID" value="XM_019779614.1"/>
</dbReference>
<feature type="active site" description="Proton acceptor" evidence="2">
    <location>
        <position position="35"/>
    </location>
</feature>
<dbReference type="GO" id="GO:0005634">
    <property type="term" value="C:nucleus"/>
    <property type="evidence" value="ECO:0007669"/>
    <property type="project" value="TreeGrafter"/>
</dbReference>
<dbReference type="InterPro" id="IPR001604">
    <property type="entry name" value="Endo_G_ENPP1-like_dom"/>
</dbReference>
<dbReference type="InterPro" id="IPR020821">
    <property type="entry name" value="ENPP1-3/EXOG-like_nuc-like"/>
</dbReference>
<dbReference type="AlphaFoldDB" id="A0A6P4ZEM4"/>
<dbReference type="Pfam" id="PF01223">
    <property type="entry name" value="Endonuclease_NS"/>
    <property type="match status" value="1"/>
</dbReference>
<accession>A0A6P4ZEM4</accession>
<dbReference type="SMART" id="SM00477">
    <property type="entry name" value="NUC"/>
    <property type="match status" value="1"/>
</dbReference>
<gene>
    <name evidence="7" type="primary">LOC109478125</name>
</gene>
<dbReference type="GO" id="GO:0006309">
    <property type="term" value="P:apoptotic DNA fragmentation"/>
    <property type="evidence" value="ECO:0007669"/>
    <property type="project" value="TreeGrafter"/>
</dbReference>
<keyword evidence="6" id="KW-1185">Reference proteome</keyword>
<feature type="non-terminal residue" evidence="7">
    <location>
        <position position="1"/>
    </location>
</feature>
<feature type="domain" description="ENPP1-3/EXOG-like endonuclease/phosphodiesterase" evidence="4">
    <location>
        <begin position="1"/>
        <end position="177"/>
    </location>
</feature>
<dbReference type="GO" id="GO:0003676">
    <property type="term" value="F:nucleic acid binding"/>
    <property type="evidence" value="ECO:0007669"/>
    <property type="project" value="InterPro"/>
</dbReference>
<dbReference type="OrthoDB" id="5418055at2759"/>
<evidence type="ECO:0000256" key="2">
    <source>
        <dbReference type="PIRSR" id="PIRSR640255-1"/>
    </source>
</evidence>
<protein>
    <submittedName>
        <fullName evidence="7">Nuclease EXOG, mitochondrial-like</fullName>
    </submittedName>
</protein>
<dbReference type="InterPro" id="IPR044925">
    <property type="entry name" value="His-Me_finger_sf"/>
</dbReference>
<dbReference type="PANTHER" id="PTHR13966">
    <property type="entry name" value="ENDONUCLEASE RELATED"/>
    <property type="match status" value="1"/>
</dbReference>
<dbReference type="CDD" id="cd00091">
    <property type="entry name" value="NUC"/>
    <property type="match status" value="1"/>
</dbReference>
<evidence type="ECO:0000259" key="5">
    <source>
        <dbReference type="SMART" id="SM00892"/>
    </source>
</evidence>
<dbReference type="Gene3D" id="6.10.250.1250">
    <property type="match status" value="1"/>
</dbReference>
<evidence type="ECO:0000256" key="3">
    <source>
        <dbReference type="PIRSR" id="PIRSR640255-2"/>
    </source>
</evidence>
<dbReference type="Pfam" id="PF18026">
    <property type="entry name" value="Exog_C"/>
    <property type="match status" value="1"/>
</dbReference>
<dbReference type="InterPro" id="IPR040255">
    <property type="entry name" value="Non-specific_endonuclease"/>
</dbReference>
<dbReference type="SMART" id="SM00892">
    <property type="entry name" value="Endonuclease_NS"/>
    <property type="match status" value="1"/>
</dbReference>
<feature type="domain" description="DNA/RNA non-specific endonuclease/pyrophosphatase/phosphodiesterase" evidence="5">
    <location>
        <begin position="2"/>
        <end position="177"/>
    </location>
</feature>
<dbReference type="PANTHER" id="PTHR13966:SF19">
    <property type="entry name" value="NUCLEASE EXOG, MITOCHONDRIAL"/>
    <property type="match status" value="1"/>
</dbReference>
<evidence type="ECO:0000313" key="6">
    <source>
        <dbReference type="Proteomes" id="UP000515135"/>
    </source>
</evidence>
<proteinExistence type="inferred from homology"/>
<dbReference type="SUPFAM" id="SSF54060">
    <property type="entry name" value="His-Me finger endonucleases"/>
    <property type="match status" value="1"/>
</dbReference>
<dbReference type="GO" id="GO:0008409">
    <property type="term" value="F:5'-3' exonuclease activity"/>
    <property type="evidence" value="ECO:0007669"/>
    <property type="project" value="TreeGrafter"/>
</dbReference>
<organism evidence="6 7">
    <name type="scientific">Branchiostoma belcheri</name>
    <name type="common">Amphioxus</name>
    <dbReference type="NCBI Taxonomy" id="7741"/>
    <lineage>
        <taxon>Eukaryota</taxon>
        <taxon>Metazoa</taxon>
        <taxon>Chordata</taxon>
        <taxon>Cephalochordata</taxon>
        <taxon>Leptocardii</taxon>
        <taxon>Amphioxiformes</taxon>
        <taxon>Branchiostomatidae</taxon>
        <taxon>Branchiostoma</taxon>
    </lineage>
</organism>
<dbReference type="Proteomes" id="UP000515135">
    <property type="component" value="Unplaced"/>
</dbReference>
<reference evidence="7" key="1">
    <citation type="submission" date="2025-08" db="UniProtKB">
        <authorList>
            <consortium name="RefSeq"/>
        </authorList>
    </citation>
    <scope>IDENTIFICATION</scope>
    <source>
        <tissue evidence="7">Gonad</tissue>
    </source>
</reference>
<dbReference type="GO" id="GO:0004521">
    <property type="term" value="F:RNA endonuclease activity"/>
    <property type="evidence" value="ECO:0007669"/>
    <property type="project" value="TreeGrafter"/>
</dbReference>
<dbReference type="InterPro" id="IPR044929">
    <property type="entry name" value="DNA/RNA_non-sp_Endonuclease_sf"/>
</dbReference>